<feature type="non-terminal residue" evidence="2">
    <location>
        <position position="1"/>
    </location>
</feature>
<feature type="region of interest" description="Disordered" evidence="1">
    <location>
        <begin position="149"/>
        <end position="174"/>
    </location>
</feature>
<dbReference type="PANTHER" id="PTHR13138:SF3">
    <property type="entry name" value="CD2 ANTIGEN CYTOPLASMIC TAIL-BINDING PROTEIN 2"/>
    <property type="match status" value="1"/>
</dbReference>
<feature type="compositionally biased region" description="Basic and acidic residues" evidence="1">
    <location>
        <begin position="60"/>
        <end position="70"/>
    </location>
</feature>
<accession>A0A0X3NFL3</accession>
<reference evidence="2" key="1">
    <citation type="submission" date="2016-01" db="EMBL/GenBank/DDBJ databases">
        <title>Reference transcriptome for the parasite Schistocephalus solidus: insights into the molecular evolution of parasitism.</title>
        <authorList>
            <person name="Hebert F.O."/>
            <person name="Grambauer S."/>
            <person name="Barber I."/>
            <person name="Landry C.R."/>
            <person name="Aubin-Horth N."/>
        </authorList>
    </citation>
    <scope>NUCLEOTIDE SEQUENCE</scope>
</reference>
<proteinExistence type="predicted"/>
<dbReference type="AlphaFoldDB" id="A0A0X3NFL3"/>
<gene>
    <name evidence="2" type="primary">CD2B2</name>
    <name evidence="2" type="ORF">TR102454</name>
</gene>
<feature type="compositionally biased region" description="Basic and acidic residues" evidence="1">
    <location>
        <begin position="221"/>
        <end position="232"/>
    </location>
</feature>
<evidence type="ECO:0000313" key="2">
    <source>
        <dbReference type="EMBL" id="JAP38784.1"/>
    </source>
</evidence>
<dbReference type="PANTHER" id="PTHR13138">
    <property type="entry name" value="PROTEIN LIN1"/>
    <property type="match status" value="1"/>
</dbReference>
<dbReference type="GO" id="GO:0005682">
    <property type="term" value="C:U5 snRNP"/>
    <property type="evidence" value="ECO:0007669"/>
    <property type="project" value="InterPro"/>
</dbReference>
<feature type="compositionally biased region" description="Basic and acidic residues" evidence="1">
    <location>
        <begin position="149"/>
        <end position="159"/>
    </location>
</feature>
<name>A0A0X3NFL3_SCHSO</name>
<dbReference type="InterPro" id="IPR039905">
    <property type="entry name" value="CD2BP2/Lin1"/>
</dbReference>
<organism evidence="2">
    <name type="scientific">Schistocephalus solidus</name>
    <name type="common">Tapeworm</name>
    <dbReference type="NCBI Taxonomy" id="70667"/>
    <lineage>
        <taxon>Eukaryota</taxon>
        <taxon>Metazoa</taxon>
        <taxon>Spiralia</taxon>
        <taxon>Lophotrochozoa</taxon>
        <taxon>Platyhelminthes</taxon>
        <taxon>Cestoda</taxon>
        <taxon>Eucestoda</taxon>
        <taxon>Diphyllobothriidea</taxon>
        <taxon>Diphyllobothriidae</taxon>
        <taxon>Schistocephalus</taxon>
    </lineage>
</organism>
<sequence>FFFKIWNCRLPVWGNSDFEHNAQLTTDCNASDFFPKWLRFVSLFSLGMKRSAEDPNVEEENVKVSKHTLDSDEEPEDDVERMNDAELLGQEPDTLDYDGDIRITPFNMREELEDGYFDKCGTFIFNKVNDIGDNWLEGVDWAEIKRREGVRDSGKAKGAEDEEEKEEAVDDEKESKMLLTTAAEKLKLYSELATFMKPRETVLRTLKRLGPNKPKQRSWARKKDGTVSEKAAEPASVEARQFARLTELADDLLGSGDFDIYQKTKEVIDDYVATAREVGEENELDAFGAAIDDAQGLEPPPTGTSNLSCFWLCK</sequence>
<feature type="region of interest" description="Disordered" evidence="1">
    <location>
        <begin position="55"/>
        <end position="78"/>
    </location>
</feature>
<feature type="region of interest" description="Disordered" evidence="1">
    <location>
        <begin position="211"/>
        <end position="233"/>
    </location>
</feature>
<feature type="compositionally biased region" description="Acidic residues" evidence="1">
    <location>
        <begin position="160"/>
        <end position="172"/>
    </location>
</feature>
<dbReference type="EMBL" id="GEEE01024441">
    <property type="protein sequence ID" value="JAP38784.1"/>
    <property type="molecule type" value="Transcribed_RNA"/>
</dbReference>
<evidence type="ECO:0000256" key="1">
    <source>
        <dbReference type="SAM" id="MobiDB-lite"/>
    </source>
</evidence>
<protein>
    <submittedName>
        <fullName evidence="2">CD2 antigen cytoplasmic tail-binding protein 2 homolog</fullName>
    </submittedName>
</protein>